<dbReference type="Pfam" id="PF08238">
    <property type="entry name" value="Sel1"/>
    <property type="match status" value="5"/>
</dbReference>
<dbReference type="InterPro" id="IPR006597">
    <property type="entry name" value="Sel1-like"/>
</dbReference>
<accession>A0A8X7C366</accession>
<dbReference type="SMART" id="SM00671">
    <property type="entry name" value="SEL1"/>
    <property type="match status" value="5"/>
</dbReference>
<dbReference type="InterPro" id="IPR011990">
    <property type="entry name" value="TPR-like_helical_dom_sf"/>
</dbReference>
<dbReference type="OrthoDB" id="2384430at2759"/>
<reference evidence="2" key="1">
    <citation type="submission" date="2020-08" db="EMBL/GenBank/DDBJ databases">
        <title>Multicomponent nature underlies the extraordinary mechanical properties of spider dragline silk.</title>
        <authorList>
            <person name="Kono N."/>
            <person name="Nakamura H."/>
            <person name="Mori M."/>
            <person name="Yoshida Y."/>
            <person name="Ohtoshi R."/>
            <person name="Malay A.D."/>
            <person name="Moran D.A.P."/>
            <person name="Tomita M."/>
            <person name="Numata K."/>
            <person name="Arakawa K."/>
        </authorList>
    </citation>
    <scope>NUCLEOTIDE SEQUENCE</scope>
</reference>
<dbReference type="PANTHER" id="PTHR45011">
    <property type="entry name" value="DAP3-BINDING CELL DEATH ENHANCER 1"/>
    <property type="match status" value="1"/>
</dbReference>
<organism evidence="2 3">
    <name type="scientific">Trichonephila inaurata madagascariensis</name>
    <dbReference type="NCBI Taxonomy" id="2747483"/>
    <lineage>
        <taxon>Eukaryota</taxon>
        <taxon>Metazoa</taxon>
        <taxon>Ecdysozoa</taxon>
        <taxon>Arthropoda</taxon>
        <taxon>Chelicerata</taxon>
        <taxon>Arachnida</taxon>
        <taxon>Araneae</taxon>
        <taxon>Araneomorphae</taxon>
        <taxon>Entelegynae</taxon>
        <taxon>Araneoidea</taxon>
        <taxon>Nephilidae</taxon>
        <taxon>Trichonephila</taxon>
        <taxon>Trichonephila inaurata</taxon>
    </lineage>
</organism>
<dbReference type="InterPro" id="IPR052748">
    <property type="entry name" value="ISR_Activator"/>
</dbReference>
<dbReference type="PANTHER" id="PTHR45011:SF1">
    <property type="entry name" value="DAP3-BINDING CELL DEATH ENHANCER 1"/>
    <property type="match status" value="1"/>
</dbReference>
<keyword evidence="3" id="KW-1185">Reference proteome</keyword>
<name>A0A8X7C366_9ARAC</name>
<gene>
    <name evidence="2" type="primary">Dele</name>
    <name evidence="2" type="ORF">TNIN_199621</name>
</gene>
<proteinExistence type="predicted"/>
<dbReference type="Gene3D" id="1.25.40.10">
    <property type="entry name" value="Tetratricopeptide repeat domain"/>
    <property type="match status" value="1"/>
</dbReference>
<evidence type="ECO:0000313" key="2">
    <source>
        <dbReference type="EMBL" id="GFY53775.1"/>
    </source>
</evidence>
<dbReference type="EMBL" id="BMAV01009486">
    <property type="protein sequence ID" value="GFY53775.1"/>
    <property type="molecule type" value="Genomic_DNA"/>
</dbReference>
<comment type="caution">
    <text evidence="2">The sequence shown here is derived from an EMBL/GenBank/DDBJ whole genome shotgun (WGS) entry which is preliminary data.</text>
</comment>
<dbReference type="AlphaFoldDB" id="A0A8X7C366"/>
<feature type="region of interest" description="Disordered" evidence="1">
    <location>
        <begin position="124"/>
        <end position="143"/>
    </location>
</feature>
<dbReference type="Proteomes" id="UP000886998">
    <property type="component" value="Unassembled WGS sequence"/>
</dbReference>
<protein>
    <submittedName>
        <fullName evidence="2">Death ligand signal enhancer</fullName>
    </submittedName>
</protein>
<evidence type="ECO:0000313" key="3">
    <source>
        <dbReference type="Proteomes" id="UP000886998"/>
    </source>
</evidence>
<sequence>MWKLTRTIIFPKWNPNHCKFNENNCKKTTGIQTVTVAAAPPNKKKKSNEQNDWKKEHFSQRFWNCAQFQFLLSKSLFLETAGWLSTVSILCFNLHHKKFYSMLDYEQIKKHCIFSTRANALPKNSHKGNKYPEKFSGNDLEPPNATEEPSIIEASAYPFQDILQDLGTKSDQYAAAAHNSLGLSNLNKNNKKAFRSFQTAARLGSSQGFYNLGLCHELGLGTKVNLTRAAFCYRKAAMKGHGLASFNLAVYFHKGIGGLPIDHEISKLLIEQAAAKNIPEAQLYLGLEYLEKEKWSDAYKVFCNLASSDNTDGKYYLGLCYENGWGIDKDEKAAVEFFSQNATVGHTKSILSLIKYYEEGLGGCRADLDFALALSQILADQGNEEGKNAVLRLKTKKDSSKVSVLFKENVFSLKTKRTYLHISSSFPELTSIKTTKSKSCSLATIPSYFDLITSFSSMKTHHLDEKKNSAYFINEDKLNATPYIQHLKLNIAPALVART</sequence>
<evidence type="ECO:0000256" key="1">
    <source>
        <dbReference type="SAM" id="MobiDB-lite"/>
    </source>
</evidence>
<dbReference type="SUPFAM" id="SSF81901">
    <property type="entry name" value="HCP-like"/>
    <property type="match status" value="2"/>
</dbReference>